<reference evidence="3 4" key="1">
    <citation type="submission" date="2019-03" db="EMBL/GenBank/DDBJ databases">
        <title>Genomic Encyclopedia of Type Strains, Phase IV (KMG-IV): sequencing the most valuable type-strain genomes for metagenomic binning, comparative biology and taxonomic classification.</title>
        <authorList>
            <person name="Goeker M."/>
        </authorList>
    </citation>
    <scope>NUCLEOTIDE SEQUENCE [LARGE SCALE GENOMIC DNA]</scope>
    <source>
        <strain evidence="3 4">DSM 22958</strain>
    </source>
</reference>
<dbReference type="RefSeq" id="WP_132006613.1">
    <property type="nucleotide sequence ID" value="NZ_JBHUNN010000001.1"/>
</dbReference>
<feature type="signal peptide" evidence="2">
    <location>
        <begin position="1"/>
        <end position="26"/>
    </location>
</feature>
<evidence type="ECO:0000256" key="2">
    <source>
        <dbReference type="SAM" id="SignalP"/>
    </source>
</evidence>
<name>A0A4R2GS48_9HYPH</name>
<organism evidence="3 4">
    <name type="scientific">Camelimonas lactis</name>
    <dbReference type="NCBI Taxonomy" id="659006"/>
    <lineage>
        <taxon>Bacteria</taxon>
        <taxon>Pseudomonadati</taxon>
        <taxon>Pseudomonadota</taxon>
        <taxon>Alphaproteobacteria</taxon>
        <taxon>Hyphomicrobiales</taxon>
        <taxon>Chelatococcaceae</taxon>
        <taxon>Camelimonas</taxon>
    </lineage>
</organism>
<feature type="compositionally biased region" description="Low complexity" evidence="1">
    <location>
        <begin position="26"/>
        <end position="36"/>
    </location>
</feature>
<evidence type="ECO:0000313" key="4">
    <source>
        <dbReference type="Proteomes" id="UP000294881"/>
    </source>
</evidence>
<dbReference type="EMBL" id="SLWL01000007">
    <property type="protein sequence ID" value="TCO13010.1"/>
    <property type="molecule type" value="Genomic_DNA"/>
</dbReference>
<keyword evidence="2" id="KW-0732">Signal</keyword>
<dbReference type="Proteomes" id="UP000294881">
    <property type="component" value="Unassembled WGS sequence"/>
</dbReference>
<dbReference type="AlphaFoldDB" id="A0A4R2GS48"/>
<gene>
    <name evidence="3" type="ORF">EV666_10736</name>
</gene>
<dbReference type="OrthoDB" id="8456018at2"/>
<proteinExistence type="predicted"/>
<protein>
    <recommendedName>
        <fullName evidence="5">Kazal-type serine protease inhibitor-like protein</fullName>
    </recommendedName>
</protein>
<comment type="caution">
    <text evidence="3">The sequence shown here is derived from an EMBL/GenBank/DDBJ whole genome shotgun (WGS) entry which is preliminary data.</text>
</comment>
<evidence type="ECO:0008006" key="5">
    <source>
        <dbReference type="Google" id="ProtNLM"/>
    </source>
</evidence>
<sequence>MLLKKFVPAMSLAAGVVMLGVSGAAAASSSPQSWGGPETRQSADPRYGVQGGRVCEKICPTDNLPCDPMNFKIADGRCRGVISSPR</sequence>
<feature type="chain" id="PRO_5020315026" description="Kazal-type serine protease inhibitor-like protein" evidence="2">
    <location>
        <begin position="27"/>
        <end position="86"/>
    </location>
</feature>
<accession>A0A4R2GS48</accession>
<evidence type="ECO:0000313" key="3">
    <source>
        <dbReference type="EMBL" id="TCO13010.1"/>
    </source>
</evidence>
<feature type="region of interest" description="Disordered" evidence="1">
    <location>
        <begin position="26"/>
        <end position="47"/>
    </location>
</feature>
<keyword evidence="4" id="KW-1185">Reference proteome</keyword>
<evidence type="ECO:0000256" key="1">
    <source>
        <dbReference type="SAM" id="MobiDB-lite"/>
    </source>
</evidence>